<sequence>MCDLHRAKQVIEEVKTGDDVEPEDVLRFMEADETEAKTRADSDRVDGAQQGLRLGHHRGEPDRRIRRHGGDRPPLLRRRQLHHRLDHRHARPRQRLPHTDLARQPARLGRGGQALVREQFHHPQAHACQSSC</sequence>
<feature type="region of interest" description="Disordered" evidence="1">
    <location>
        <begin position="33"/>
        <end position="102"/>
    </location>
</feature>
<proteinExistence type="predicted"/>
<evidence type="ECO:0000313" key="3">
    <source>
        <dbReference type="Proteomes" id="UP000046122"/>
    </source>
</evidence>
<organism evidence="2 3">
    <name type="scientific">Mesorhizobium plurifarium</name>
    <dbReference type="NCBI Taxonomy" id="69974"/>
    <lineage>
        <taxon>Bacteria</taxon>
        <taxon>Pseudomonadati</taxon>
        <taxon>Pseudomonadota</taxon>
        <taxon>Alphaproteobacteria</taxon>
        <taxon>Hyphomicrobiales</taxon>
        <taxon>Phyllobacteriaceae</taxon>
        <taxon>Mesorhizobium</taxon>
    </lineage>
</organism>
<protein>
    <submittedName>
        <fullName evidence="2">Uncharacterized protein</fullName>
    </submittedName>
</protein>
<name>A0A090FXQ4_MESPL</name>
<dbReference type="Proteomes" id="UP000046122">
    <property type="component" value="Unassembled WGS sequence"/>
</dbReference>
<evidence type="ECO:0000313" key="2">
    <source>
        <dbReference type="EMBL" id="CDX52003.1"/>
    </source>
</evidence>
<feature type="compositionally biased region" description="Basic and acidic residues" evidence="1">
    <location>
        <begin position="33"/>
        <end position="46"/>
    </location>
</feature>
<evidence type="ECO:0000256" key="1">
    <source>
        <dbReference type="SAM" id="MobiDB-lite"/>
    </source>
</evidence>
<accession>A0A090FXQ4</accession>
<reference evidence="2 3" key="1">
    <citation type="submission" date="2014-08" db="EMBL/GenBank/DDBJ databases">
        <authorList>
            <person name="Moulin Lionel"/>
        </authorList>
    </citation>
    <scope>NUCLEOTIDE SEQUENCE [LARGE SCALE GENOMIC DNA]</scope>
</reference>
<dbReference type="EMBL" id="CCNE01000006">
    <property type="protein sequence ID" value="CDX52003.1"/>
    <property type="molecule type" value="Genomic_DNA"/>
</dbReference>
<feature type="compositionally biased region" description="Basic residues" evidence="1">
    <location>
        <begin position="72"/>
        <end position="96"/>
    </location>
</feature>
<feature type="compositionally biased region" description="Basic and acidic residues" evidence="1">
    <location>
        <begin position="57"/>
        <end position="71"/>
    </location>
</feature>
<gene>
    <name evidence="2" type="ORF">MPL3365_140153</name>
</gene>
<dbReference type="AlphaFoldDB" id="A0A090FXQ4"/>